<comment type="similarity">
    <text evidence="2">Belongs to the FliH family.</text>
</comment>
<protein>
    <recommendedName>
        <fullName evidence="7">Flagellar assembly protein FliH</fullName>
    </recommendedName>
</protein>
<keyword evidence="4" id="KW-1005">Bacterial flagellum biogenesis</keyword>
<dbReference type="PANTHER" id="PTHR34982">
    <property type="entry name" value="YOP PROTEINS TRANSLOCATION PROTEIN L"/>
    <property type="match status" value="1"/>
</dbReference>
<dbReference type="EMBL" id="JAVDWA010000002">
    <property type="protein sequence ID" value="MDR7072139.1"/>
    <property type="molecule type" value="Genomic_DNA"/>
</dbReference>
<evidence type="ECO:0000259" key="9">
    <source>
        <dbReference type="Pfam" id="PF02108"/>
    </source>
</evidence>
<feature type="coiled-coil region" evidence="8">
    <location>
        <begin position="38"/>
        <end position="76"/>
    </location>
</feature>
<keyword evidence="10" id="KW-0966">Cell projection</keyword>
<comment type="caution">
    <text evidence="10">The sequence shown here is derived from an EMBL/GenBank/DDBJ whole genome shotgun (WGS) entry which is preliminary data.</text>
</comment>
<reference evidence="10 11" key="1">
    <citation type="submission" date="2023-07" db="EMBL/GenBank/DDBJ databases">
        <title>Sorghum-associated microbial communities from plants grown in Nebraska, USA.</title>
        <authorList>
            <person name="Schachtman D."/>
        </authorList>
    </citation>
    <scope>NUCLEOTIDE SEQUENCE [LARGE SCALE GENOMIC DNA]</scope>
    <source>
        <strain evidence="10 11">BE211</strain>
    </source>
</reference>
<keyword evidence="10" id="KW-0282">Flagellum</keyword>
<evidence type="ECO:0000256" key="8">
    <source>
        <dbReference type="SAM" id="Coils"/>
    </source>
</evidence>
<comment type="function">
    <text evidence="1">Needed for flagellar regrowth and assembly.</text>
</comment>
<feature type="domain" description="Flagellar assembly protein FliH/Type III secretion system HrpE" evidence="9">
    <location>
        <begin position="122"/>
        <end position="249"/>
    </location>
</feature>
<evidence type="ECO:0000256" key="4">
    <source>
        <dbReference type="ARBA" id="ARBA00022795"/>
    </source>
</evidence>
<dbReference type="PANTHER" id="PTHR34982:SF1">
    <property type="entry name" value="FLAGELLAR ASSEMBLY PROTEIN FLIH"/>
    <property type="match status" value="1"/>
</dbReference>
<keyword evidence="10" id="KW-0969">Cilium</keyword>
<organism evidence="10 11">
    <name type="scientific">Fictibacillus barbaricus</name>
    <dbReference type="NCBI Taxonomy" id="182136"/>
    <lineage>
        <taxon>Bacteria</taxon>
        <taxon>Bacillati</taxon>
        <taxon>Bacillota</taxon>
        <taxon>Bacilli</taxon>
        <taxon>Bacillales</taxon>
        <taxon>Fictibacillaceae</taxon>
        <taxon>Fictibacillus</taxon>
    </lineage>
</organism>
<proteinExistence type="inferred from homology"/>
<dbReference type="InterPro" id="IPR018035">
    <property type="entry name" value="Flagellar_FliH/T3SS_HrpE"/>
</dbReference>
<evidence type="ECO:0000256" key="1">
    <source>
        <dbReference type="ARBA" id="ARBA00003041"/>
    </source>
</evidence>
<dbReference type="InterPro" id="IPR051472">
    <property type="entry name" value="T3SS_Stator/FliH"/>
</dbReference>
<keyword evidence="5" id="KW-0653">Protein transport</keyword>
<evidence type="ECO:0000256" key="2">
    <source>
        <dbReference type="ARBA" id="ARBA00006602"/>
    </source>
</evidence>
<evidence type="ECO:0000256" key="5">
    <source>
        <dbReference type="ARBA" id="ARBA00022927"/>
    </source>
</evidence>
<keyword evidence="11" id="KW-1185">Reference proteome</keyword>
<sequence length="263" mass="30482">MSKIIKSFTHIDSSGGDQEVVIGLQPVSNYITLHSYENEDDESRIARLKNEAAELLEKAKTEAAQIREDAEVFRRSQREKLDAEKIELLHQMEQQAELARQNGYEDGYQHGINQGLEQWHAKLNEVRVFIDKTKEDYYQILNEAEPQMISLAVKTAEKIIGDKLHETPETWTSFIKQLVKEVRESQEIKLYVPTDWFEATLAYREELKNLLQANANLFIYPDESLRENGAVIEFPFGKIDASIDVQLKEIREKLLEQIEVSEN</sequence>
<name>A0ABU1TY48_9BACL</name>
<gene>
    <name evidence="10" type="ORF">J2X07_001116</name>
</gene>
<evidence type="ECO:0000313" key="11">
    <source>
        <dbReference type="Proteomes" id="UP001258181"/>
    </source>
</evidence>
<dbReference type="InterPro" id="IPR022524">
    <property type="entry name" value="FliH_Bacilli"/>
</dbReference>
<keyword evidence="8" id="KW-0175">Coiled coil</keyword>
<dbReference type="NCBIfam" id="TIGR03825">
    <property type="entry name" value="FliH_bacil"/>
    <property type="match status" value="1"/>
</dbReference>
<dbReference type="RefSeq" id="WP_310257413.1">
    <property type="nucleotide sequence ID" value="NZ_JAVDWA010000002.1"/>
</dbReference>
<accession>A0ABU1TY48</accession>
<evidence type="ECO:0000256" key="6">
    <source>
        <dbReference type="ARBA" id="ARBA00023225"/>
    </source>
</evidence>
<evidence type="ECO:0000313" key="10">
    <source>
        <dbReference type="EMBL" id="MDR7072139.1"/>
    </source>
</evidence>
<dbReference type="Pfam" id="PF02108">
    <property type="entry name" value="FliH"/>
    <property type="match status" value="1"/>
</dbReference>
<keyword evidence="6" id="KW-1006">Bacterial flagellum protein export</keyword>
<evidence type="ECO:0000256" key="3">
    <source>
        <dbReference type="ARBA" id="ARBA00022448"/>
    </source>
</evidence>
<dbReference type="Proteomes" id="UP001258181">
    <property type="component" value="Unassembled WGS sequence"/>
</dbReference>
<evidence type="ECO:0000256" key="7">
    <source>
        <dbReference type="NCBIfam" id="TIGR03825"/>
    </source>
</evidence>
<keyword evidence="3" id="KW-0813">Transport</keyword>